<evidence type="ECO:0000256" key="2">
    <source>
        <dbReference type="ARBA" id="ARBA00022840"/>
    </source>
</evidence>
<sequence>MALVTISGYPASGKTRRALQLKSYLEERLQSPEYTGPTLKVVIVSDADTKVKRSVYDDGRQEKPARAALFTAVQRLINKDTILIVDGMNYIKGYRYQLYCAAREQQIRVCTIFVVAKPEHCREWNTSRAEGEEADTYSSSTLDNLIARYEEPNSMVRWDSPLFTIPWIEEDIPGPDIFNAITSGIVKPPNVGTSTVAPTPTDALHNLEQTSTQVVSAIMSAQSTSPSSGFGGPLQISVELPSSVTINKTITLPARTVTISQLQRLKRQFVTTHKKVITLGASEKGAVDWSPEIVAEKLVRFIEEYIGS</sequence>
<comment type="similarity">
    <text evidence="3">Belongs to the KTI12 family.</text>
</comment>
<keyword evidence="5" id="KW-1185">Reference proteome</keyword>
<dbReference type="Pfam" id="PF08433">
    <property type="entry name" value="KTI12"/>
    <property type="match status" value="1"/>
</dbReference>
<dbReference type="PANTHER" id="PTHR12435">
    <property type="match status" value="1"/>
</dbReference>
<gene>
    <name evidence="4" type="ORF">SCHPADRAFT_934175</name>
</gene>
<reference evidence="4 5" key="1">
    <citation type="submission" date="2015-04" db="EMBL/GenBank/DDBJ databases">
        <title>Complete genome sequence of Schizopora paradoxa KUC8140, a cosmopolitan wood degrader in East Asia.</title>
        <authorList>
            <consortium name="DOE Joint Genome Institute"/>
            <person name="Min B."/>
            <person name="Park H."/>
            <person name="Jang Y."/>
            <person name="Kim J.-J."/>
            <person name="Kim K.H."/>
            <person name="Pangilinan J."/>
            <person name="Lipzen A."/>
            <person name="Riley R."/>
            <person name="Grigoriev I.V."/>
            <person name="Spatafora J.W."/>
            <person name="Choi I.-G."/>
        </authorList>
    </citation>
    <scope>NUCLEOTIDE SEQUENCE [LARGE SCALE GENOMIC DNA]</scope>
    <source>
        <strain evidence="4 5">KUC8140</strain>
    </source>
</reference>
<evidence type="ECO:0000256" key="3">
    <source>
        <dbReference type="ARBA" id="ARBA00025768"/>
    </source>
</evidence>
<dbReference type="STRING" id="27342.A0A0H2SEZ6"/>
<keyword evidence="1" id="KW-0547">Nucleotide-binding</keyword>
<evidence type="ECO:0000313" key="4">
    <source>
        <dbReference type="EMBL" id="KLO20303.1"/>
    </source>
</evidence>
<evidence type="ECO:0000256" key="1">
    <source>
        <dbReference type="ARBA" id="ARBA00022741"/>
    </source>
</evidence>
<dbReference type="SUPFAM" id="SSF52540">
    <property type="entry name" value="P-loop containing nucleoside triphosphate hydrolases"/>
    <property type="match status" value="1"/>
</dbReference>
<dbReference type="InterPro" id="IPR013641">
    <property type="entry name" value="KTI12/PSTK"/>
</dbReference>
<name>A0A0H2SEZ6_9AGAM</name>
<dbReference type="EMBL" id="KQ085882">
    <property type="protein sequence ID" value="KLO20303.1"/>
    <property type="molecule type" value="Genomic_DNA"/>
</dbReference>
<dbReference type="AlphaFoldDB" id="A0A0H2SEZ6"/>
<keyword evidence="2" id="KW-0067">ATP-binding</keyword>
<evidence type="ECO:0000313" key="5">
    <source>
        <dbReference type="Proteomes" id="UP000053477"/>
    </source>
</evidence>
<dbReference type="Gene3D" id="3.40.50.300">
    <property type="entry name" value="P-loop containing nucleotide triphosphate hydrolases"/>
    <property type="match status" value="1"/>
</dbReference>
<organism evidence="4 5">
    <name type="scientific">Schizopora paradoxa</name>
    <dbReference type="NCBI Taxonomy" id="27342"/>
    <lineage>
        <taxon>Eukaryota</taxon>
        <taxon>Fungi</taxon>
        <taxon>Dikarya</taxon>
        <taxon>Basidiomycota</taxon>
        <taxon>Agaricomycotina</taxon>
        <taxon>Agaricomycetes</taxon>
        <taxon>Hymenochaetales</taxon>
        <taxon>Schizoporaceae</taxon>
        <taxon>Schizopora</taxon>
    </lineage>
</organism>
<proteinExistence type="inferred from homology"/>
<dbReference type="Proteomes" id="UP000053477">
    <property type="component" value="Unassembled WGS sequence"/>
</dbReference>
<accession>A0A0H2SEZ6</accession>
<dbReference type="GO" id="GO:0005524">
    <property type="term" value="F:ATP binding"/>
    <property type="evidence" value="ECO:0007669"/>
    <property type="project" value="UniProtKB-KW"/>
</dbReference>
<protein>
    <submittedName>
        <fullName evidence="4">Chromatin associated protein KTI12</fullName>
    </submittedName>
</protein>
<dbReference type="InterPro" id="IPR027417">
    <property type="entry name" value="P-loop_NTPase"/>
</dbReference>
<dbReference type="OrthoDB" id="9972657at2759"/>
<dbReference type="InParanoid" id="A0A0H2SEZ6"/>
<dbReference type="FunCoup" id="A0A0H2SEZ6">
    <property type="interactions" value="318"/>
</dbReference>